<sequence>MLTIEVAFMVHKELAYGQLEEQDAEVLSRVLSFVEDAPVWGDSTLVHAAARKGHGINEALNKEPWALNELDCNGESPLHVASRFGNKNAMEDLIQANASVNMKDFAGLTALMLASFYEHIDCVRLLLRHSDINIGQRDNYGRTALFHAAMACDPEVVAALLEEGASPSAGDNDGQSPLYYLGKYCTNHERLKQTLRLFLASGKINIDTVDDTGASPLVQAIISNRVAPLRCLVEAGASMQLLDIDGCNVLHLAASSDLDVLQYLLSLDPTLFRGISPNQLNKWLDTPLNDFQGTLSPGNIDYREEFSHEASEAAFAQLLQIAQDENLRWETNVLESALTHVRQSRVDEARSQLNSVVVQREKWKDGESVRYYRGISQQIQAGDFEGVITALEEDIEDLRGQIGSSPWLEDSDSSLSDSSDIASSEEEIDQTDGDEDDNDAYETAESGDEAENEDTGTAL</sequence>
<protein>
    <submittedName>
        <fullName evidence="5">Uncharacterized protein</fullName>
    </submittedName>
</protein>
<dbReference type="PANTHER" id="PTHR24198:SF165">
    <property type="entry name" value="ANKYRIN REPEAT-CONTAINING PROTEIN-RELATED"/>
    <property type="match status" value="1"/>
</dbReference>
<dbReference type="SUPFAM" id="SSF48403">
    <property type="entry name" value="Ankyrin repeat"/>
    <property type="match status" value="1"/>
</dbReference>
<proteinExistence type="predicted"/>
<dbReference type="SMART" id="SM00248">
    <property type="entry name" value="ANK"/>
    <property type="match status" value="6"/>
</dbReference>
<reference evidence="5" key="1">
    <citation type="submission" date="2021-10" db="EMBL/GenBank/DDBJ databases">
        <authorList>
            <person name="Piombo E."/>
        </authorList>
    </citation>
    <scope>NUCLEOTIDE SEQUENCE</scope>
</reference>
<dbReference type="InterPro" id="IPR036770">
    <property type="entry name" value="Ankyrin_rpt-contain_sf"/>
</dbReference>
<dbReference type="PROSITE" id="PS50297">
    <property type="entry name" value="ANK_REP_REGION"/>
    <property type="match status" value="2"/>
</dbReference>
<feature type="region of interest" description="Disordered" evidence="4">
    <location>
        <begin position="402"/>
        <end position="459"/>
    </location>
</feature>
<keyword evidence="6" id="KW-1185">Reference proteome</keyword>
<evidence type="ECO:0000256" key="1">
    <source>
        <dbReference type="ARBA" id="ARBA00022737"/>
    </source>
</evidence>
<accession>A0A9N9ZGD1</accession>
<keyword evidence="2 3" id="KW-0040">ANK repeat</keyword>
<dbReference type="OrthoDB" id="7464126at2759"/>
<evidence type="ECO:0000313" key="6">
    <source>
        <dbReference type="Proteomes" id="UP000775872"/>
    </source>
</evidence>
<feature type="repeat" description="ANK" evidence="3">
    <location>
        <begin position="73"/>
        <end position="105"/>
    </location>
</feature>
<dbReference type="Proteomes" id="UP000775872">
    <property type="component" value="Unassembled WGS sequence"/>
</dbReference>
<organism evidence="5 6">
    <name type="scientific">Clonostachys solani</name>
    <dbReference type="NCBI Taxonomy" id="160281"/>
    <lineage>
        <taxon>Eukaryota</taxon>
        <taxon>Fungi</taxon>
        <taxon>Dikarya</taxon>
        <taxon>Ascomycota</taxon>
        <taxon>Pezizomycotina</taxon>
        <taxon>Sordariomycetes</taxon>
        <taxon>Hypocreomycetidae</taxon>
        <taxon>Hypocreales</taxon>
        <taxon>Bionectriaceae</taxon>
        <taxon>Clonostachys</taxon>
    </lineage>
</organism>
<feature type="compositionally biased region" description="Acidic residues" evidence="4">
    <location>
        <begin position="423"/>
        <end position="459"/>
    </location>
</feature>
<dbReference type="AlphaFoldDB" id="A0A9N9ZGD1"/>
<evidence type="ECO:0000256" key="4">
    <source>
        <dbReference type="SAM" id="MobiDB-lite"/>
    </source>
</evidence>
<evidence type="ECO:0000256" key="2">
    <source>
        <dbReference type="ARBA" id="ARBA00023043"/>
    </source>
</evidence>
<evidence type="ECO:0000313" key="5">
    <source>
        <dbReference type="EMBL" id="CAH0055002.1"/>
    </source>
</evidence>
<comment type="caution">
    <text evidence="5">The sequence shown here is derived from an EMBL/GenBank/DDBJ whole genome shotgun (WGS) entry which is preliminary data.</text>
</comment>
<dbReference type="Gene3D" id="1.25.40.20">
    <property type="entry name" value="Ankyrin repeat-containing domain"/>
    <property type="match status" value="2"/>
</dbReference>
<evidence type="ECO:0000256" key="3">
    <source>
        <dbReference type="PROSITE-ProRule" id="PRU00023"/>
    </source>
</evidence>
<dbReference type="EMBL" id="CABFOC020000053">
    <property type="protein sequence ID" value="CAH0055002.1"/>
    <property type="molecule type" value="Genomic_DNA"/>
</dbReference>
<feature type="compositionally biased region" description="Low complexity" evidence="4">
    <location>
        <begin position="404"/>
        <end position="422"/>
    </location>
</feature>
<gene>
    <name evidence="5" type="ORF">CSOL1703_00016903</name>
</gene>
<dbReference type="PANTHER" id="PTHR24198">
    <property type="entry name" value="ANKYRIN REPEAT AND PROTEIN KINASE DOMAIN-CONTAINING PROTEIN"/>
    <property type="match status" value="1"/>
</dbReference>
<dbReference type="InterPro" id="IPR002110">
    <property type="entry name" value="Ankyrin_rpt"/>
</dbReference>
<feature type="repeat" description="ANK" evidence="3">
    <location>
        <begin position="140"/>
        <end position="172"/>
    </location>
</feature>
<dbReference type="PROSITE" id="PS50088">
    <property type="entry name" value="ANK_REPEAT"/>
    <property type="match status" value="2"/>
</dbReference>
<name>A0A9N9ZGD1_9HYPO</name>
<dbReference type="Pfam" id="PF12796">
    <property type="entry name" value="Ank_2"/>
    <property type="match status" value="2"/>
</dbReference>
<keyword evidence="1" id="KW-0677">Repeat</keyword>